<feature type="compositionally biased region" description="Basic residues" evidence="1">
    <location>
        <begin position="54"/>
        <end position="65"/>
    </location>
</feature>
<evidence type="ECO:0000256" key="1">
    <source>
        <dbReference type="SAM" id="MobiDB-lite"/>
    </source>
</evidence>
<accession>A0ABD1YIH9</accession>
<evidence type="ECO:0000313" key="3">
    <source>
        <dbReference type="Proteomes" id="UP001605036"/>
    </source>
</evidence>
<reference evidence="2 3" key="1">
    <citation type="submission" date="2024-09" db="EMBL/GenBank/DDBJ databases">
        <title>Chromosome-scale assembly of Riccia fluitans.</title>
        <authorList>
            <person name="Paukszto L."/>
            <person name="Sawicki J."/>
            <person name="Karawczyk K."/>
            <person name="Piernik-Szablinska J."/>
            <person name="Szczecinska M."/>
            <person name="Mazdziarz M."/>
        </authorList>
    </citation>
    <scope>NUCLEOTIDE SEQUENCE [LARGE SCALE GENOMIC DNA]</scope>
    <source>
        <strain evidence="2">Rf_01</strain>
        <tissue evidence="2">Aerial parts of the thallus</tissue>
    </source>
</reference>
<feature type="region of interest" description="Disordered" evidence="1">
    <location>
        <begin position="47"/>
        <end position="87"/>
    </location>
</feature>
<dbReference type="AlphaFoldDB" id="A0ABD1YIH9"/>
<feature type="compositionally biased region" description="Low complexity" evidence="1">
    <location>
        <begin position="66"/>
        <end position="82"/>
    </location>
</feature>
<keyword evidence="3" id="KW-1185">Reference proteome</keyword>
<organism evidence="2 3">
    <name type="scientific">Riccia fluitans</name>
    <dbReference type="NCBI Taxonomy" id="41844"/>
    <lineage>
        <taxon>Eukaryota</taxon>
        <taxon>Viridiplantae</taxon>
        <taxon>Streptophyta</taxon>
        <taxon>Embryophyta</taxon>
        <taxon>Marchantiophyta</taxon>
        <taxon>Marchantiopsida</taxon>
        <taxon>Marchantiidae</taxon>
        <taxon>Marchantiales</taxon>
        <taxon>Ricciaceae</taxon>
        <taxon>Riccia</taxon>
    </lineage>
</organism>
<sequence>MLYLTHPFISRPLLQLSAPDRSLEVLSWHSSLLGRFCREKTTNVAPYSNGGRCRSSKKKKKKRNARGSYTIISGRSSGRSESQAMRAEREHIKGFDLSCPIVRHIRVMNHHTVG</sequence>
<protein>
    <submittedName>
        <fullName evidence="2">Uncharacterized protein</fullName>
    </submittedName>
</protein>
<proteinExistence type="predicted"/>
<name>A0ABD1YIH9_9MARC</name>
<dbReference type="Proteomes" id="UP001605036">
    <property type="component" value="Unassembled WGS sequence"/>
</dbReference>
<comment type="caution">
    <text evidence="2">The sequence shown here is derived from an EMBL/GenBank/DDBJ whole genome shotgun (WGS) entry which is preliminary data.</text>
</comment>
<dbReference type="EMBL" id="JBHFFA010000004">
    <property type="protein sequence ID" value="KAL2630295.1"/>
    <property type="molecule type" value="Genomic_DNA"/>
</dbReference>
<evidence type="ECO:0000313" key="2">
    <source>
        <dbReference type="EMBL" id="KAL2630295.1"/>
    </source>
</evidence>
<gene>
    <name evidence="2" type="ORF">R1flu_014981</name>
</gene>